<feature type="compositionally biased region" description="Low complexity" evidence="2">
    <location>
        <begin position="657"/>
        <end position="701"/>
    </location>
</feature>
<feature type="domain" description="RING-type" evidence="3">
    <location>
        <begin position="1153"/>
        <end position="1192"/>
    </location>
</feature>
<keyword evidence="1" id="KW-0479">Metal-binding</keyword>
<evidence type="ECO:0000256" key="2">
    <source>
        <dbReference type="SAM" id="MobiDB-lite"/>
    </source>
</evidence>
<feature type="region of interest" description="Disordered" evidence="2">
    <location>
        <begin position="636"/>
        <end position="1066"/>
    </location>
</feature>
<dbReference type="GO" id="GO:0008270">
    <property type="term" value="F:zinc ion binding"/>
    <property type="evidence" value="ECO:0007669"/>
    <property type="project" value="UniProtKB-KW"/>
</dbReference>
<dbReference type="Gene3D" id="3.30.40.10">
    <property type="entry name" value="Zinc/RING finger domain, C3HC4 (zinc finger)"/>
    <property type="match status" value="1"/>
</dbReference>
<evidence type="ECO:0000313" key="4">
    <source>
        <dbReference type="EMBL" id="CDZ97795.1"/>
    </source>
</evidence>
<feature type="compositionally biased region" description="Polar residues" evidence="2">
    <location>
        <begin position="130"/>
        <end position="139"/>
    </location>
</feature>
<feature type="compositionally biased region" description="Low complexity" evidence="2">
    <location>
        <begin position="910"/>
        <end position="926"/>
    </location>
</feature>
<dbReference type="SUPFAM" id="SSF57850">
    <property type="entry name" value="RING/U-box"/>
    <property type="match status" value="1"/>
</dbReference>
<keyword evidence="1" id="KW-0863">Zinc-finger</keyword>
<dbReference type="InterPro" id="IPR001841">
    <property type="entry name" value="Znf_RING"/>
</dbReference>
<feature type="compositionally biased region" description="Pro residues" evidence="2">
    <location>
        <begin position="769"/>
        <end position="792"/>
    </location>
</feature>
<sequence>MSANDYIRSLLSNADLPARPPPRNSRGLRADSSHPSPYTSNDHLYHGQTTLRPPPNMTRVRASRSNQRSPDNSPSETATGGAGFSSNPRNTPSPSFSTRNGSSVGNGGTQPRRKKRPRPPTRLQSREDSVGSSSGTQTGMAVGNAPATSRPGSAGTGTRPVASRVRNDEVASARQSSGTTSQTERRVDPAVMIGLRTRRMSVGTPLQAGPVDFSRGASMRRRNVQEDLNPVNDQRDDSDLTPALPPPSYLDTISPNTASRRVPIGPFPASDPPAPDFTAIFDVPPPPILPQTPPQSQNSLTVDTLSTPPRGSVLAEPPTPSFPGAFPASPIRVISHSIANAPVDNQSSLSGTAVSITTNIPSSPPPSFELSRAQAQDMQQSLVPFSSPIAVSQLRIVSNNEQTTVERPSTPPSPQCLDAIGNRTLWDRLADEGLSIEERLIIIGSSTTESLEGGPRHDTEASREDGGSTSEAVVSGSTEFGVADRAESIHRSFTSSHSTVNHLHTAEFLPNSVAAVTDTSEIETALPSTLAPYLHILHSELGAQECSGSVPPEDDLSPLREDALFVMAQNQADEIIPNILLSSTVEPVDTTNLLINDNFIQPSTGFLDPRTTPANVSSVNLSSSYHHYPNQIGSVSETISSVPPPIVPLTERDLHDSSSTPSSSSPSLASSSDFDLDQLDCQSSSSDNLGASSQDSSRSPSPSIPPTRSHEQDRSPRVGERGGRATPELRSSSLSSLSSPSSSTSGGIEMSHFGDDQSSSHQLMERFPLPVPPPLQPRPQRRPPPPAPPPQIPRWTSLYTSPAIASSSTSLARLANPSSTSLPTSAPLASTYRRPPPPPPPARPSIIQRHISPSVPPPSSRAHDQITRTTSPPPPPLPPRPRPPSAPVRSGSADGLSLPLLRPTLQERALSGLSSLSSTSSEVSLDPSRRPSWRSDLCVQNERNPDVSEELNARIQEPMEVSDLRGGSRGGREIGSLSSPERAEVRVRPRGPRSLASRSIASNLGDAAELPHRQIPEVIPAESEEQRNEDQREEDGHVDDPAEEIRGDERRQSLPELEQEPLQTQAPVEFEYTDLDLLVMSLDGSQQYEAATALTSFLGPAHPKGLTTAQVDALPHGQVVELSRRTTSKGKTKVKLSCPAVGARRVGRCSFGCLGTLKAGEWIVGLVICEHVGCEPCARSWLKEDASCPVCRKKVVA</sequence>
<accession>A0A0F7SHE3</accession>
<feature type="compositionally biased region" description="Low complexity" evidence="2">
    <location>
        <begin position="731"/>
        <end position="745"/>
    </location>
</feature>
<feature type="region of interest" description="Disordered" evidence="2">
    <location>
        <begin position="446"/>
        <end position="475"/>
    </location>
</feature>
<dbReference type="AlphaFoldDB" id="A0A0F7SHE3"/>
<feature type="compositionally biased region" description="Basic and acidic residues" evidence="2">
    <location>
        <begin position="708"/>
        <end position="723"/>
    </location>
</feature>
<proteinExistence type="predicted"/>
<dbReference type="PROSITE" id="PS50089">
    <property type="entry name" value="ZF_RING_2"/>
    <property type="match status" value="1"/>
</dbReference>
<feature type="compositionally biased region" description="Polar residues" evidence="2">
    <location>
        <begin position="33"/>
        <end position="51"/>
    </location>
</feature>
<feature type="compositionally biased region" description="Polar residues" evidence="2">
    <location>
        <begin position="63"/>
        <end position="103"/>
    </location>
</feature>
<keyword evidence="1" id="KW-0862">Zinc</keyword>
<reference evidence="4" key="1">
    <citation type="submission" date="2014-08" db="EMBL/GenBank/DDBJ databases">
        <authorList>
            <person name="Sharma Rahul"/>
            <person name="Thines Marco"/>
        </authorList>
    </citation>
    <scope>NUCLEOTIDE SEQUENCE</scope>
</reference>
<evidence type="ECO:0000256" key="1">
    <source>
        <dbReference type="PROSITE-ProRule" id="PRU00175"/>
    </source>
</evidence>
<dbReference type="InterPro" id="IPR013083">
    <property type="entry name" value="Znf_RING/FYVE/PHD"/>
</dbReference>
<feature type="compositionally biased region" description="Basic and acidic residues" evidence="2">
    <location>
        <begin position="1024"/>
        <end position="1053"/>
    </location>
</feature>
<feature type="compositionally biased region" description="Basic and acidic residues" evidence="2">
    <location>
        <begin position="454"/>
        <end position="466"/>
    </location>
</feature>
<feature type="compositionally biased region" description="Pro residues" evidence="2">
    <location>
        <begin position="871"/>
        <end position="886"/>
    </location>
</feature>
<feature type="compositionally biased region" description="Low complexity" evidence="2">
    <location>
        <begin position="814"/>
        <end position="833"/>
    </location>
</feature>
<dbReference type="EMBL" id="LN483249">
    <property type="protein sequence ID" value="CDZ97795.1"/>
    <property type="molecule type" value="Genomic_DNA"/>
</dbReference>
<organism evidence="4">
    <name type="scientific">Phaffia rhodozyma</name>
    <name type="common">Yeast</name>
    <name type="synonym">Xanthophyllomyces dendrorhous</name>
    <dbReference type="NCBI Taxonomy" id="264483"/>
    <lineage>
        <taxon>Eukaryota</taxon>
        <taxon>Fungi</taxon>
        <taxon>Dikarya</taxon>
        <taxon>Basidiomycota</taxon>
        <taxon>Agaricomycotina</taxon>
        <taxon>Tremellomycetes</taxon>
        <taxon>Cystofilobasidiales</taxon>
        <taxon>Mrakiaceae</taxon>
        <taxon>Phaffia</taxon>
    </lineage>
</organism>
<feature type="compositionally biased region" description="Pro residues" evidence="2">
    <location>
        <begin position="834"/>
        <end position="843"/>
    </location>
</feature>
<feature type="region of interest" description="Disordered" evidence="2">
    <location>
        <begin position="1"/>
        <end position="266"/>
    </location>
</feature>
<name>A0A0F7SHE3_PHARH</name>
<feature type="compositionally biased region" description="Polar residues" evidence="2">
    <location>
        <begin position="797"/>
        <end position="811"/>
    </location>
</feature>
<protein>
    <submittedName>
        <fullName evidence="4">Zinc finger, RING-type</fullName>
    </submittedName>
</protein>
<feature type="compositionally biased region" description="Polar residues" evidence="2">
    <location>
        <begin position="173"/>
        <end position="182"/>
    </location>
</feature>
<evidence type="ECO:0000259" key="3">
    <source>
        <dbReference type="PROSITE" id="PS50089"/>
    </source>
</evidence>